<evidence type="ECO:0000313" key="6">
    <source>
        <dbReference type="Proteomes" id="UP000479190"/>
    </source>
</evidence>
<feature type="compositionally biased region" description="Polar residues" evidence="4">
    <location>
        <begin position="392"/>
        <end position="413"/>
    </location>
</feature>
<dbReference type="PANTHER" id="PTHR24180">
    <property type="entry name" value="CYCLIN-DEPENDENT KINASE INHIBITOR 2C-RELATED"/>
    <property type="match status" value="1"/>
</dbReference>
<protein>
    <submittedName>
        <fullName evidence="5">Uncharacterized protein</fullName>
    </submittedName>
</protein>
<dbReference type="InterPro" id="IPR002110">
    <property type="entry name" value="Ankyrin_rpt"/>
</dbReference>
<dbReference type="SUPFAM" id="SSF48403">
    <property type="entry name" value="Ankyrin repeat"/>
    <property type="match status" value="1"/>
</dbReference>
<dbReference type="SMART" id="SM00248">
    <property type="entry name" value="ANK"/>
    <property type="match status" value="4"/>
</dbReference>
<evidence type="ECO:0000256" key="4">
    <source>
        <dbReference type="SAM" id="MobiDB-lite"/>
    </source>
</evidence>
<dbReference type="PROSITE" id="PS50088">
    <property type="entry name" value="ANK_REPEAT"/>
    <property type="match status" value="2"/>
</dbReference>
<dbReference type="Pfam" id="PF12796">
    <property type="entry name" value="Ank_2"/>
    <property type="match status" value="1"/>
</dbReference>
<sequence length="638" mass="71768">MRYLQEAQLNIHEVIFKDGSSPLHYLYELNESWDRNKFSSGGTMGLIQFFVKDSPKNYIDEHGFSYFHAACMCSDEMVQRFVDEGVDVNLDTWKYSPLHMAAQYRRKEVVQILLKNGADPNQLDREMSTPVHALVRRCLCECGSAFIFCDYRRPVEEIVHMLIQKGANIEARNRDGNTPLQLAVSRLDVDLTKALLEHGASIESLNNDRMFSWNFESIELKNFPLTLNIIEAATTTRIRNPFQFESTRICRIRIFIKNIDQLLKSSARSSAIAITHSVIQDAIAHALRGLGTREVLTFVAHALAVAGRLSSPWSRIAPRPARAVGPCTRHPRIKRQSVAAHKSMRGDPARETASRVPTIKPVRRRTRESKSYVPHSPAPFGATRSRHKLTPDATSMWSSQRPKTISPRCSHSRGSQERIGHVINSSPLLQNIRWHHAFRDTQTWAAAEHQRACQLNCCGVLSSAHLICITGSATRGATAIEKLKAAIAAAAAAAQASYLHDYKHTQTAACFLGVASRINKLRSSLRVHSATFDISIASSTELHTDPAGRDNSRPTVDFEIRTRARVEFVAARSSTISYPLYMDIVVVRDVVRKHATPIVSNCYDCYYIEYSNEDDQRREIVISIRYCDGAAIERLAVQ</sequence>
<evidence type="ECO:0000313" key="5">
    <source>
        <dbReference type="EMBL" id="CAB0035306.1"/>
    </source>
</evidence>
<dbReference type="InterPro" id="IPR051637">
    <property type="entry name" value="Ank_repeat_dom-contain_49"/>
</dbReference>
<dbReference type="PANTHER" id="PTHR24180:SF42">
    <property type="entry name" value="FORK-HEAD DOMAIN-CONTAINING PROTEIN"/>
    <property type="match status" value="1"/>
</dbReference>
<keyword evidence="1" id="KW-0677">Repeat</keyword>
<feature type="repeat" description="ANK" evidence="3">
    <location>
        <begin position="175"/>
        <end position="207"/>
    </location>
</feature>
<feature type="region of interest" description="Disordered" evidence="4">
    <location>
        <begin position="320"/>
        <end position="416"/>
    </location>
</feature>
<dbReference type="OrthoDB" id="496981at2759"/>
<dbReference type="EMBL" id="CADCXV010000778">
    <property type="protein sequence ID" value="CAB0035306.1"/>
    <property type="molecule type" value="Genomic_DNA"/>
</dbReference>
<keyword evidence="6" id="KW-1185">Reference proteome</keyword>
<feature type="repeat" description="ANK" evidence="3">
    <location>
        <begin position="93"/>
        <end position="125"/>
    </location>
</feature>
<evidence type="ECO:0000256" key="3">
    <source>
        <dbReference type="PROSITE-ProRule" id="PRU00023"/>
    </source>
</evidence>
<feature type="compositionally biased region" description="Basic and acidic residues" evidence="4">
    <location>
        <begin position="344"/>
        <end position="353"/>
    </location>
</feature>
<dbReference type="Proteomes" id="UP000479190">
    <property type="component" value="Unassembled WGS sequence"/>
</dbReference>
<name>A0A6H5IFN3_9HYME</name>
<dbReference type="AlphaFoldDB" id="A0A6H5IFN3"/>
<evidence type="ECO:0000256" key="1">
    <source>
        <dbReference type="ARBA" id="ARBA00022737"/>
    </source>
</evidence>
<keyword evidence="2 3" id="KW-0040">ANK repeat</keyword>
<gene>
    <name evidence="5" type="ORF">TBRA_LOCUS7204</name>
</gene>
<dbReference type="Gene3D" id="1.25.40.20">
    <property type="entry name" value="Ankyrin repeat-containing domain"/>
    <property type="match status" value="2"/>
</dbReference>
<reference evidence="5 6" key="1">
    <citation type="submission" date="2020-02" db="EMBL/GenBank/DDBJ databases">
        <authorList>
            <person name="Ferguson B K."/>
        </authorList>
    </citation>
    <scope>NUCLEOTIDE SEQUENCE [LARGE SCALE GENOMIC DNA]</scope>
</reference>
<dbReference type="InterPro" id="IPR036770">
    <property type="entry name" value="Ankyrin_rpt-contain_sf"/>
</dbReference>
<dbReference type="Pfam" id="PF13637">
    <property type="entry name" value="Ank_4"/>
    <property type="match status" value="1"/>
</dbReference>
<proteinExistence type="predicted"/>
<organism evidence="5 6">
    <name type="scientific">Trichogramma brassicae</name>
    <dbReference type="NCBI Taxonomy" id="86971"/>
    <lineage>
        <taxon>Eukaryota</taxon>
        <taxon>Metazoa</taxon>
        <taxon>Ecdysozoa</taxon>
        <taxon>Arthropoda</taxon>
        <taxon>Hexapoda</taxon>
        <taxon>Insecta</taxon>
        <taxon>Pterygota</taxon>
        <taxon>Neoptera</taxon>
        <taxon>Endopterygota</taxon>
        <taxon>Hymenoptera</taxon>
        <taxon>Apocrita</taxon>
        <taxon>Proctotrupomorpha</taxon>
        <taxon>Chalcidoidea</taxon>
        <taxon>Trichogrammatidae</taxon>
        <taxon>Trichogramma</taxon>
    </lineage>
</organism>
<evidence type="ECO:0000256" key="2">
    <source>
        <dbReference type="ARBA" id="ARBA00023043"/>
    </source>
</evidence>
<accession>A0A6H5IFN3</accession>
<dbReference type="PROSITE" id="PS50297">
    <property type="entry name" value="ANK_REP_REGION"/>
    <property type="match status" value="2"/>
</dbReference>